<evidence type="ECO:0000256" key="1">
    <source>
        <dbReference type="ARBA" id="ARBA00009861"/>
    </source>
</evidence>
<sequence length="464" mass="52173">MGLRVKVIKTEVVTPKQFCHEHLLPLTNLDLLVPPIDFGAFYCFRKPNNNIVDVTTMFDVLKTSLSQTLSLFYPLAGEVLINEAGEPEIHCNNKGVDFIEAVADVELKELDFYHHDENIGGKLMPKKNHGVLAIQVTMLKCGAMVIASLYDHRVADGYSTNLFATSWANITRCEPPSILPYFFPLNARQPTHYTSSVANMFIPLSNLPSPESDPKIGSDMNQESLTNRMYYIKGDQIKKLQLLSSQNGHGRSKIESFTSFLWKSAASFLEDSGHIGYICNIALPVDGRMRLSEGEGVEKQKLMAGRLGNVISIPFRGIQSKDLKDMTLSSVANEVHELFKNASTKEHFKELIDWVEDQRPNVLISRPFAQNEKALSIMVSSALKFSLTDNMDFGWGKPVLISSHVPTTRTDCHVMPMTSPINPEDWVVYMHLPTKHLDYLEAHASHVFKPLTPHYLELVLNSRI</sequence>
<dbReference type="PANTHER" id="PTHR31642:SF330">
    <property type="entry name" value="ALCOHOL O-ACETYLTRANSFERASE"/>
    <property type="match status" value="1"/>
</dbReference>
<keyword evidence="2" id="KW-0808">Transferase</keyword>
<comment type="caution">
    <text evidence="2">The sequence shown here is derived from an EMBL/GenBank/DDBJ whole genome shotgun (WGS) entry which is preliminary data.</text>
</comment>
<dbReference type="PANTHER" id="PTHR31642">
    <property type="entry name" value="TRICHOTHECENE 3-O-ACETYLTRANSFERASE"/>
    <property type="match status" value="1"/>
</dbReference>
<dbReference type="InterPro" id="IPR050317">
    <property type="entry name" value="Plant_Fungal_Acyltransferase"/>
</dbReference>
<gene>
    <name evidence="2" type="ORF">CTI12_AA428150</name>
</gene>
<organism evidence="2 3">
    <name type="scientific">Artemisia annua</name>
    <name type="common">Sweet wormwood</name>
    <dbReference type="NCBI Taxonomy" id="35608"/>
    <lineage>
        <taxon>Eukaryota</taxon>
        <taxon>Viridiplantae</taxon>
        <taxon>Streptophyta</taxon>
        <taxon>Embryophyta</taxon>
        <taxon>Tracheophyta</taxon>
        <taxon>Spermatophyta</taxon>
        <taxon>Magnoliopsida</taxon>
        <taxon>eudicotyledons</taxon>
        <taxon>Gunneridae</taxon>
        <taxon>Pentapetalae</taxon>
        <taxon>asterids</taxon>
        <taxon>campanulids</taxon>
        <taxon>Asterales</taxon>
        <taxon>Asteraceae</taxon>
        <taxon>Asteroideae</taxon>
        <taxon>Anthemideae</taxon>
        <taxon>Artemisiinae</taxon>
        <taxon>Artemisia</taxon>
    </lineage>
</organism>
<evidence type="ECO:0000313" key="2">
    <source>
        <dbReference type="EMBL" id="PWA55077.1"/>
    </source>
</evidence>
<dbReference type="OrthoDB" id="444127at2759"/>
<evidence type="ECO:0000313" key="3">
    <source>
        <dbReference type="Proteomes" id="UP000245207"/>
    </source>
</evidence>
<dbReference type="Proteomes" id="UP000245207">
    <property type="component" value="Unassembled WGS sequence"/>
</dbReference>
<dbReference type="AlphaFoldDB" id="A0A2U1M1F9"/>
<keyword evidence="3" id="KW-1185">Reference proteome</keyword>
<reference evidence="2 3" key="1">
    <citation type="journal article" date="2018" name="Mol. Plant">
        <title>The genome of Artemisia annua provides insight into the evolution of Asteraceae family and artemisinin biosynthesis.</title>
        <authorList>
            <person name="Shen Q."/>
            <person name="Zhang L."/>
            <person name="Liao Z."/>
            <person name="Wang S."/>
            <person name="Yan T."/>
            <person name="Shi P."/>
            <person name="Liu M."/>
            <person name="Fu X."/>
            <person name="Pan Q."/>
            <person name="Wang Y."/>
            <person name="Lv Z."/>
            <person name="Lu X."/>
            <person name="Zhang F."/>
            <person name="Jiang W."/>
            <person name="Ma Y."/>
            <person name="Chen M."/>
            <person name="Hao X."/>
            <person name="Li L."/>
            <person name="Tang Y."/>
            <person name="Lv G."/>
            <person name="Zhou Y."/>
            <person name="Sun X."/>
            <person name="Brodelius P.E."/>
            <person name="Rose J.K.C."/>
            <person name="Tang K."/>
        </authorList>
    </citation>
    <scope>NUCLEOTIDE SEQUENCE [LARGE SCALE GENOMIC DNA]</scope>
    <source>
        <strain evidence="3">cv. Huhao1</strain>
        <tissue evidence="2">Leaf</tissue>
    </source>
</reference>
<dbReference type="InterPro" id="IPR023213">
    <property type="entry name" value="CAT-like_dom_sf"/>
</dbReference>
<protein>
    <submittedName>
        <fullName evidence="2">Transferase, Chloramphenicol acetyltransferase-like domain protein</fullName>
    </submittedName>
</protein>
<dbReference type="Gene3D" id="3.30.559.10">
    <property type="entry name" value="Chloramphenicol acetyltransferase-like domain"/>
    <property type="match status" value="2"/>
</dbReference>
<comment type="similarity">
    <text evidence="1">Belongs to the plant acyltransferase family.</text>
</comment>
<proteinExistence type="inferred from homology"/>
<accession>A0A2U1M1F9</accession>
<name>A0A2U1M1F9_ARTAN</name>
<dbReference type="GO" id="GO:0016747">
    <property type="term" value="F:acyltransferase activity, transferring groups other than amino-acyl groups"/>
    <property type="evidence" value="ECO:0007669"/>
    <property type="project" value="TreeGrafter"/>
</dbReference>
<dbReference type="EMBL" id="PKPP01006873">
    <property type="protein sequence ID" value="PWA55077.1"/>
    <property type="molecule type" value="Genomic_DNA"/>
</dbReference>
<dbReference type="Pfam" id="PF02458">
    <property type="entry name" value="Transferase"/>
    <property type="match status" value="1"/>
</dbReference>
<dbReference type="STRING" id="35608.A0A2U1M1F9"/>